<dbReference type="EMBL" id="CP028901">
    <property type="protein sequence ID" value="AWB32729.1"/>
    <property type="molecule type" value="Genomic_DNA"/>
</dbReference>
<dbReference type="Proteomes" id="UP000244571">
    <property type="component" value="Chromosome"/>
</dbReference>
<keyword evidence="2" id="KW-0067">ATP-binding</keyword>
<sequence>MKQFFYPESIAVIGASEGTEKIGGKTLDAIISHGYEGRIYPIHPRHTHIGGLKAYPDVVSIEDKIDLAIIAIPAQLVCEAVRQCGQKAIPYVLVVSSGFNEAGAEGQALQAELLRVSKEVGVRVSGPNSEGLFTTRTKLAATFSPAINIEIGDLAAKRQIGIVSQSGGLGFGFYNRGRRDNLNFNHIVSVGNQVDLELSDYADYIIEQPETAVVMMYVESFANAKRFVELARRAAVLRKPIVIVKVGRSVAGGKAAASHTGALASPAKVVDAVLDACGVLRADDQGELLDIAAGLTNYALPKDDRVAVVSPSGGTAVWLTDALQAQGFELPTLDENSQSVLQTFIPSFGSTANPVDITAQTTVHGYSETLEVLAKADNIDAIILAASFAHEKRLISEGQRIAELSRSIGKPVLLYSYTLISEGSRARLRDLGLHCFTTIRGCVLALAAMRDYRNFLDKEKQPERVDWLPGPVQTKVKAVLKSYPGKVIAEFQAKQLMELYGIPIAQEAIATDPEHARQIAARIGYPVALKVHSADITHKTEAQVVQLGLPDDRSIEPAFRQILSRAKPYAPDAVIDGVLVQAMAKPGVEMMAGIVMDKQFGPMIMIGSGGIFAEVLEDTALAPAPLSLSESHSLIRRLKGNKLLDGVRGQPAADRNSLAQFLVRLSIMAVNLQNDLVEFDVNPVFVHPDGQGITIVDALGIRSTDEG</sequence>
<protein>
    <submittedName>
        <fullName evidence="4">CoA-binding protein</fullName>
    </submittedName>
</protein>
<feature type="domain" description="ATP-grasp" evidence="3">
    <location>
        <begin position="494"/>
        <end position="530"/>
    </location>
</feature>
<gene>
    <name evidence="4" type="ORF">DBV39_02245</name>
</gene>
<dbReference type="Pfam" id="PF13380">
    <property type="entry name" value="CoA_binding_2"/>
    <property type="match status" value="1"/>
</dbReference>
<dbReference type="RefSeq" id="WP_108620170.1">
    <property type="nucleotide sequence ID" value="NZ_CP028901.1"/>
</dbReference>
<dbReference type="Pfam" id="PF13607">
    <property type="entry name" value="Succ_CoA_lig"/>
    <property type="match status" value="1"/>
</dbReference>
<dbReference type="GO" id="GO:0046872">
    <property type="term" value="F:metal ion binding"/>
    <property type="evidence" value="ECO:0007669"/>
    <property type="project" value="InterPro"/>
</dbReference>
<evidence type="ECO:0000256" key="2">
    <source>
        <dbReference type="PROSITE-ProRule" id="PRU00409"/>
    </source>
</evidence>
<dbReference type="SUPFAM" id="SSF52210">
    <property type="entry name" value="Succinyl-CoA synthetase domains"/>
    <property type="match status" value="2"/>
</dbReference>
<dbReference type="PANTHER" id="PTHR42793">
    <property type="entry name" value="COA BINDING DOMAIN CONTAINING PROTEIN"/>
    <property type="match status" value="1"/>
</dbReference>
<dbReference type="SUPFAM" id="SSF51735">
    <property type="entry name" value="NAD(P)-binding Rossmann-fold domains"/>
    <property type="match status" value="1"/>
</dbReference>
<name>A0A2R4XG70_9BURK</name>
<dbReference type="FunFam" id="3.30.1490.20:FF:000020">
    <property type="entry name" value="Protein lysine acetyltransferase"/>
    <property type="match status" value="1"/>
</dbReference>
<accession>A0A2R4XG70</accession>
<comment type="similarity">
    <text evidence="1">In the N-terminal section; belongs to the acetate CoA ligase alpha subunit family.</text>
</comment>
<dbReference type="OrthoDB" id="9807426at2"/>
<evidence type="ECO:0000259" key="3">
    <source>
        <dbReference type="PROSITE" id="PS50975"/>
    </source>
</evidence>
<dbReference type="Gene3D" id="3.40.50.261">
    <property type="entry name" value="Succinyl-CoA synthetase domains"/>
    <property type="match status" value="2"/>
</dbReference>
<dbReference type="PROSITE" id="PS50975">
    <property type="entry name" value="ATP_GRASP"/>
    <property type="match status" value="1"/>
</dbReference>
<dbReference type="Gene3D" id="3.30.470.20">
    <property type="entry name" value="ATP-grasp fold, B domain"/>
    <property type="match status" value="1"/>
</dbReference>
<dbReference type="InterPro" id="IPR036291">
    <property type="entry name" value="NAD(P)-bd_dom_sf"/>
</dbReference>
<dbReference type="Gene3D" id="3.40.50.720">
    <property type="entry name" value="NAD(P)-binding Rossmann-like Domain"/>
    <property type="match status" value="1"/>
</dbReference>
<dbReference type="Pfam" id="PF19045">
    <property type="entry name" value="Ligase_CoA_2"/>
    <property type="match status" value="1"/>
</dbReference>
<dbReference type="KEGG" id="boz:DBV39_02245"/>
<dbReference type="InterPro" id="IPR016102">
    <property type="entry name" value="Succinyl-CoA_synth-like"/>
</dbReference>
<keyword evidence="2" id="KW-0547">Nucleotide-binding</keyword>
<dbReference type="InterPro" id="IPR043938">
    <property type="entry name" value="Ligase_CoA_dom"/>
</dbReference>
<evidence type="ECO:0000256" key="1">
    <source>
        <dbReference type="ARBA" id="ARBA00060888"/>
    </source>
</evidence>
<evidence type="ECO:0000313" key="5">
    <source>
        <dbReference type="Proteomes" id="UP000244571"/>
    </source>
</evidence>
<dbReference type="InterPro" id="IPR003781">
    <property type="entry name" value="CoA-bd"/>
</dbReference>
<dbReference type="SUPFAM" id="SSF56059">
    <property type="entry name" value="Glutathione synthetase ATP-binding domain-like"/>
    <property type="match status" value="1"/>
</dbReference>
<dbReference type="PANTHER" id="PTHR42793:SF1">
    <property type="entry name" value="PEPTIDYL-LYSINE N-ACETYLTRANSFERASE PATZ"/>
    <property type="match status" value="1"/>
</dbReference>
<keyword evidence="5" id="KW-1185">Reference proteome</keyword>
<dbReference type="InterPro" id="IPR013815">
    <property type="entry name" value="ATP_grasp_subdomain_1"/>
</dbReference>
<dbReference type="GO" id="GO:0005524">
    <property type="term" value="F:ATP binding"/>
    <property type="evidence" value="ECO:0007669"/>
    <property type="project" value="UniProtKB-UniRule"/>
</dbReference>
<dbReference type="InterPro" id="IPR011761">
    <property type="entry name" value="ATP-grasp"/>
</dbReference>
<dbReference type="InterPro" id="IPR032875">
    <property type="entry name" value="Succ_CoA_lig_flav_dom"/>
</dbReference>
<organism evidence="4 5">
    <name type="scientific">Orrella marina</name>
    <dbReference type="NCBI Taxonomy" id="2163011"/>
    <lineage>
        <taxon>Bacteria</taxon>
        <taxon>Pseudomonadati</taxon>
        <taxon>Pseudomonadota</taxon>
        <taxon>Betaproteobacteria</taxon>
        <taxon>Burkholderiales</taxon>
        <taxon>Alcaligenaceae</taxon>
        <taxon>Orrella</taxon>
    </lineage>
</organism>
<proteinExistence type="inferred from homology"/>
<reference evidence="4 5" key="1">
    <citation type="submission" date="2018-04" db="EMBL/GenBank/DDBJ databases">
        <title>Bordetella sp. HZ20 isolated from seawater.</title>
        <authorList>
            <person name="Sun C."/>
        </authorList>
    </citation>
    <scope>NUCLEOTIDE SEQUENCE [LARGE SCALE GENOMIC DNA]</scope>
    <source>
        <strain evidence="4 5">HZ20</strain>
    </source>
</reference>
<dbReference type="Pfam" id="PF13549">
    <property type="entry name" value="ATP-grasp_5"/>
    <property type="match status" value="1"/>
</dbReference>
<dbReference type="Gene3D" id="3.30.1490.20">
    <property type="entry name" value="ATP-grasp fold, A domain"/>
    <property type="match status" value="1"/>
</dbReference>
<dbReference type="SMART" id="SM00881">
    <property type="entry name" value="CoA_binding"/>
    <property type="match status" value="1"/>
</dbReference>
<dbReference type="GO" id="GO:0043758">
    <property type="term" value="F:acetate-CoA ligase (ADP-forming) activity"/>
    <property type="evidence" value="ECO:0007669"/>
    <property type="project" value="InterPro"/>
</dbReference>
<dbReference type="AlphaFoldDB" id="A0A2R4XG70"/>
<evidence type="ECO:0000313" key="4">
    <source>
        <dbReference type="EMBL" id="AWB32729.1"/>
    </source>
</evidence>